<keyword evidence="1" id="KW-0472">Membrane</keyword>
<dbReference type="EMBL" id="DXBZ01000111">
    <property type="protein sequence ID" value="HIZ18603.1"/>
    <property type="molecule type" value="Genomic_DNA"/>
</dbReference>
<reference evidence="2" key="2">
    <citation type="submission" date="2021-04" db="EMBL/GenBank/DDBJ databases">
        <authorList>
            <person name="Gilroy R."/>
        </authorList>
    </citation>
    <scope>NUCLEOTIDE SEQUENCE</scope>
    <source>
        <strain evidence="2">ChiHecolR3B27-1887</strain>
    </source>
</reference>
<sequence>MSSRRSKGPDAGRGRSRRGLLVVCVIAALVIVGAGVATAIVLLGRGSSSEGARATDTPSEQEIAAGEQEAQEELDAWIADYLARSDVRETLDASTAGLTEADAYEAFAARGFDAASVVTTYEADGSYHEERAISASLAARHPAYTLTYASASGEYWVVACYGDCFTAMPLSRNMTEGKVTTTLSEQETVISYDSESNTLYRLVPPSDELTVHVVESVSASYLDSLSAEEVSAL</sequence>
<comment type="caution">
    <text evidence="2">The sequence shown here is derived from an EMBL/GenBank/DDBJ whole genome shotgun (WGS) entry which is preliminary data.</text>
</comment>
<protein>
    <submittedName>
        <fullName evidence="2">Uncharacterized protein</fullName>
    </submittedName>
</protein>
<evidence type="ECO:0000313" key="3">
    <source>
        <dbReference type="Proteomes" id="UP000824029"/>
    </source>
</evidence>
<reference evidence="2" key="1">
    <citation type="journal article" date="2021" name="PeerJ">
        <title>Extensive microbial diversity within the chicken gut microbiome revealed by metagenomics and culture.</title>
        <authorList>
            <person name="Gilroy R."/>
            <person name="Ravi A."/>
            <person name="Getino M."/>
            <person name="Pursley I."/>
            <person name="Horton D.L."/>
            <person name="Alikhan N.F."/>
            <person name="Baker D."/>
            <person name="Gharbi K."/>
            <person name="Hall N."/>
            <person name="Watson M."/>
            <person name="Adriaenssens E.M."/>
            <person name="Foster-Nyarko E."/>
            <person name="Jarju S."/>
            <person name="Secka A."/>
            <person name="Antonio M."/>
            <person name="Oren A."/>
            <person name="Chaudhuri R.R."/>
            <person name="La Ragione R."/>
            <person name="Hildebrand F."/>
            <person name="Pallen M.J."/>
        </authorList>
    </citation>
    <scope>NUCLEOTIDE SEQUENCE</scope>
    <source>
        <strain evidence="2">ChiHecolR3B27-1887</strain>
    </source>
</reference>
<organism evidence="2 3">
    <name type="scientific">Candidatus Olsenella stercoravium</name>
    <dbReference type="NCBI Taxonomy" id="2838713"/>
    <lineage>
        <taxon>Bacteria</taxon>
        <taxon>Bacillati</taxon>
        <taxon>Actinomycetota</taxon>
        <taxon>Coriobacteriia</taxon>
        <taxon>Coriobacteriales</taxon>
        <taxon>Atopobiaceae</taxon>
        <taxon>Olsenella</taxon>
    </lineage>
</organism>
<evidence type="ECO:0000256" key="1">
    <source>
        <dbReference type="SAM" id="Phobius"/>
    </source>
</evidence>
<dbReference type="Proteomes" id="UP000824029">
    <property type="component" value="Unassembled WGS sequence"/>
</dbReference>
<dbReference type="AlphaFoldDB" id="A0A9D2DKC9"/>
<proteinExistence type="predicted"/>
<accession>A0A9D2DKC9</accession>
<gene>
    <name evidence="2" type="ORF">IAA22_05800</name>
</gene>
<keyword evidence="1" id="KW-1133">Transmembrane helix</keyword>
<feature type="transmembrane region" description="Helical" evidence="1">
    <location>
        <begin position="20"/>
        <end position="43"/>
    </location>
</feature>
<keyword evidence="1" id="KW-0812">Transmembrane</keyword>
<evidence type="ECO:0000313" key="2">
    <source>
        <dbReference type="EMBL" id="HIZ18603.1"/>
    </source>
</evidence>
<name>A0A9D2DKC9_9ACTN</name>